<comment type="caution">
    <text evidence="1">The sequence shown here is derived from an EMBL/GenBank/DDBJ whole genome shotgun (WGS) entry which is preliminary data.</text>
</comment>
<proteinExistence type="predicted"/>
<dbReference type="EMBL" id="JACIEX010000019">
    <property type="protein sequence ID" value="MBB4096108.1"/>
    <property type="molecule type" value="Genomic_DNA"/>
</dbReference>
<sequence length="79" mass="9031">MTHADSPWSVCLVAPNGEFIMAVRHQVQNLQRRGNIWDAILVRVTLLSASNNLIIDKQATWPASSIFCFMKLQKTREVY</sequence>
<gene>
    <name evidence="1" type="ORF">GGQ79_004663</name>
</gene>
<organism evidence="1 2">
    <name type="scientific">Brucella pecoris</name>
    <dbReference type="NCBI Taxonomy" id="867683"/>
    <lineage>
        <taxon>Bacteria</taxon>
        <taxon>Pseudomonadati</taxon>
        <taxon>Pseudomonadota</taxon>
        <taxon>Alphaproteobacteria</taxon>
        <taxon>Hyphomicrobiales</taxon>
        <taxon>Brucellaceae</taxon>
        <taxon>Brucella/Ochrobactrum group</taxon>
        <taxon>Brucella</taxon>
    </lineage>
</organism>
<dbReference type="Proteomes" id="UP000553980">
    <property type="component" value="Unassembled WGS sequence"/>
</dbReference>
<keyword evidence="2" id="KW-1185">Reference proteome</keyword>
<protein>
    <submittedName>
        <fullName evidence="1">Uncharacterized protein</fullName>
    </submittedName>
</protein>
<reference evidence="1 2" key="1">
    <citation type="submission" date="2020-08" db="EMBL/GenBank/DDBJ databases">
        <title>Genomic Encyclopedia of Type Strains, Phase IV (KMG-IV): sequencing the most valuable type-strain genomes for metagenomic binning, comparative biology and taxonomic classification.</title>
        <authorList>
            <person name="Goeker M."/>
        </authorList>
    </citation>
    <scope>NUCLEOTIDE SEQUENCE [LARGE SCALE GENOMIC DNA]</scope>
    <source>
        <strain evidence="1 2">DSM 23868</strain>
    </source>
</reference>
<accession>A0AB34Z0I2</accession>
<dbReference type="AlphaFoldDB" id="A0AB34Z0I2"/>
<evidence type="ECO:0000313" key="1">
    <source>
        <dbReference type="EMBL" id="MBB4096108.1"/>
    </source>
</evidence>
<evidence type="ECO:0000313" key="2">
    <source>
        <dbReference type="Proteomes" id="UP000553980"/>
    </source>
</evidence>
<name>A0AB34Z0I2_9HYPH</name>